<evidence type="ECO:0000256" key="1">
    <source>
        <dbReference type="ARBA" id="ARBA00023015"/>
    </source>
</evidence>
<dbReference type="GO" id="GO:0043565">
    <property type="term" value="F:sequence-specific DNA binding"/>
    <property type="evidence" value="ECO:0007669"/>
    <property type="project" value="InterPro"/>
</dbReference>
<dbReference type="Proteomes" id="UP000502415">
    <property type="component" value="Chromosome"/>
</dbReference>
<dbReference type="PRINTS" id="PR00032">
    <property type="entry name" value="HTHARAC"/>
</dbReference>
<dbReference type="InterPro" id="IPR018062">
    <property type="entry name" value="HTH_AraC-typ_CS"/>
</dbReference>
<organism evidence="6 7">
    <name type="scientific">Massilia forsythiae</name>
    <dbReference type="NCBI Taxonomy" id="2728020"/>
    <lineage>
        <taxon>Bacteria</taxon>
        <taxon>Pseudomonadati</taxon>
        <taxon>Pseudomonadota</taxon>
        <taxon>Betaproteobacteria</taxon>
        <taxon>Burkholderiales</taxon>
        <taxon>Oxalobacteraceae</taxon>
        <taxon>Telluria group</taxon>
        <taxon>Massilia</taxon>
    </lineage>
</organism>
<dbReference type="Pfam" id="PF12833">
    <property type="entry name" value="HTH_18"/>
    <property type="match status" value="1"/>
</dbReference>
<dbReference type="PANTHER" id="PTHR11019:SF199">
    <property type="entry name" value="HTH-TYPE TRANSCRIPTIONAL REGULATOR NIMR"/>
    <property type="match status" value="1"/>
</dbReference>
<dbReference type="Gene3D" id="1.10.10.60">
    <property type="entry name" value="Homeodomain-like"/>
    <property type="match status" value="1"/>
</dbReference>
<keyword evidence="2" id="KW-0238">DNA-binding</keyword>
<dbReference type="PROSITE" id="PS00041">
    <property type="entry name" value="HTH_ARAC_FAMILY_1"/>
    <property type="match status" value="1"/>
</dbReference>
<dbReference type="EMBL" id="CP051685">
    <property type="protein sequence ID" value="QJE01982.1"/>
    <property type="molecule type" value="Genomic_DNA"/>
</dbReference>
<dbReference type="SMART" id="SM00342">
    <property type="entry name" value="HTH_ARAC"/>
    <property type="match status" value="1"/>
</dbReference>
<dbReference type="InterPro" id="IPR014710">
    <property type="entry name" value="RmlC-like_jellyroll"/>
</dbReference>
<evidence type="ECO:0000256" key="4">
    <source>
        <dbReference type="ARBA" id="ARBA00023163"/>
    </source>
</evidence>
<dbReference type="SUPFAM" id="SSF51182">
    <property type="entry name" value="RmlC-like cupins"/>
    <property type="match status" value="1"/>
</dbReference>
<sequence>MPYPAFTLHRAYKTRGAGEPMHAHDEAQLTFAATGMVQVHTGAGRWLVPPQLGVWIPAGVQHHVEVLSDAELWMVHWDPAAARAWAPPTRLDRAFALRITPLMRTLLAVAFNSAMSADKTELVVRLMLHELTETAHAPTFLPLPTGATGKRIAAVAAGDVRNRLSVAEIASRAATSVRTLSRVFLTETGLTFKTWRQRARIVHAMDSLARGKAIAQVASELGFASTASFSSAFRQVTATTPSAFLEPSA</sequence>
<dbReference type="Pfam" id="PF02311">
    <property type="entry name" value="AraC_binding"/>
    <property type="match status" value="1"/>
</dbReference>
<keyword evidence="4" id="KW-0804">Transcription</keyword>
<feature type="domain" description="HTH araC/xylS-type" evidence="5">
    <location>
        <begin position="150"/>
        <end position="247"/>
    </location>
</feature>
<dbReference type="KEGG" id="mfy:HH212_19790"/>
<dbReference type="InterPro" id="IPR018060">
    <property type="entry name" value="HTH_AraC"/>
</dbReference>
<protein>
    <submittedName>
        <fullName evidence="6">AraC family transcriptional regulator</fullName>
    </submittedName>
</protein>
<dbReference type="GO" id="GO:0003700">
    <property type="term" value="F:DNA-binding transcription factor activity"/>
    <property type="evidence" value="ECO:0007669"/>
    <property type="project" value="InterPro"/>
</dbReference>
<dbReference type="PANTHER" id="PTHR11019">
    <property type="entry name" value="HTH-TYPE TRANSCRIPTIONAL REGULATOR NIMR"/>
    <property type="match status" value="1"/>
</dbReference>
<dbReference type="AlphaFoldDB" id="A0A7Z2VYZ8"/>
<dbReference type="SUPFAM" id="SSF46689">
    <property type="entry name" value="Homeodomain-like"/>
    <property type="match status" value="2"/>
</dbReference>
<keyword evidence="1" id="KW-0805">Transcription regulation</keyword>
<reference evidence="6 7" key="1">
    <citation type="submission" date="2020-04" db="EMBL/GenBank/DDBJ databases">
        <title>Genome sequencing of novel species.</title>
        <authorList>
            <person name="Heo J."/>
            <person name="Kim S.-J."/>
            <person name="Kim J.-S."/>
            <person name="Hong S.-B."/>
            <person name="Kwon S.-W."/>
        </authorList>
    </citation>
    <scope>NUCLEOTIDE SEQUENCE [LARGE SCALE GENOMIC DNA]</scope>
    <source>
        <strain evidence="6 7">GN2-R2</strain>
    </source>
</reference>
<evidence type="ECO:0000313" key="6">
    <source>
        <dbReference type="EMBL" id="QJE01982.1"/>
    </source>
</evidence>
<dbReference type="CDD" id="cd06124">
    <property type="entry name" value="cupin_NimR-like_N"/>
    <property type="match status" value="1"/>
</dbReference>
<keyword evidence="7" id="KW-1185">Reference proteome</keyword>
<gene>
    <name evidence="6" type="ORF">HH212_19790</name>
</gene>
<dbReference type="InterPro" id="IPR011051">
    <property type="entry name" value="RmlC_Cupin_sf"/>
</dbReference>
<dbReference type="InterPro" id="IPR003313">
    <property type="entry name" value="AraC-bd"/>
</dbReference>
<dbReference type="PROSITE" id="PS01124">
    <property type="entry name" value="HTH_ARAC_FAMILY_2"/>
    <property type="match status" value="1"/>
</dbReference>
<evidence type="ECO:0000256" key="3">
    <source>
        <dbReference type="ARBA" id="ARBA00023159"/>
    </source>
</evidence>
<dbReference type="InterPro" id="IPR009057">
    <property type="entry name" value="Homeodomain-like_sf"/>
</dbReference>
<name>A0A7Z2VYZ8_9BURK</name>
<dbReference type="InterPro" id="IPR020449">
    <property type="entry name" value="Tscrpt_reg_AraC-type_HTH"/>
</dbReference>
<evidence type="ECO:0000256" key="2">
    <source>
        <dbReference type="ARBA" id="ARBA00023125"/>
    </source>
</evidence>
<dbReference type="Gene3D" id="2.60.120.10">
    <property type="entry name" value="Jelly Rolls"/>
    <property type="match status" value="1"/>
</dbReference>
<evidence type="ECO:0000259" key="5">
    <source>
        <dbReference type="PROSITE" id="PS01124"/>
    </source>
</evidence>
<evidence type="ECO:0000313" key="7">
    <source>
        <dbReference type="Proteomes" id="UP000502415"/>
    </source>
</evidence>
<proteinExistence type="predicted"/>
<accession>A0A7Z2VYZ8</accession>
<keyword evidence="3" id="KW-0010">Activator</keyword>